<dbReference type="PRINTS" id="PR00149">
    <property type="entry name" value="FUMRATELYASE"/>
</dbReference>
<protein>
    <submittedName>
        <fullName evidence="4">3-carboxy-cis,cis-muconate cycloisomerase</fullName>
        <ecNumber evidence="4">5.5.1.2</ecNumber>
    </submittedName>
</protein>
<dbReference type="CDD" id="cd01597">
    <property type="entry name" value="pCLME"/>
    <property type="match status" value="1"/>
</dbReference>
<proteinExistence type="inferred from homology"/>
<dbReference type="PANTHER" id="PTHR43172:SF2">
    <property type="entry name" value="ADENYLOSUCCINATE LYASE C-TERMINAL DOMAIN-CONTAINING PROTEIN"/>
    <property type="match status" value="1"/>
</dbReference>
<accession>A0A840P8Z7</accession>
<feature type="domain" description="Adenylosuccinate lyase C-terminal" evidence="3">
    <location>
        <begin position="357"/>
        <end position="430"/>
    </location>
</feature>
<dbReference type="InterPro" id="IPR022761">
    <property type="entry name" value="Fumarate_lyase_N"/>
</dbReference>
<dbReference type="PANTHER" id="PTHR43172">
    <property type="entry name" value="ADENYLOSUCCINATE LYASE"/>
    <property type="match status" value="1"/>
</dbReference>
<evidence type="ECO:0000259" key="3">
    <source>
        <dbReference type="SMART" id="SM00998"/>
    </source>
</evidence>
<dbReference type="Gene3D" id="1.10.40.30">
    <property type="entry name" value="Fumarase/aspartase (C-terminal domain)"/>
    <property type="match status" value="1"/>
</dbReference>
<organism evidence="4 5">
    <name type="scientific">Thermocatellispora tengchongensis</name>
    <dbReference type="NCBI Taxonomy" id="1073253"/>
    <lineage>
        <taxon>Bacteria</taxon>
        <taxon>Bacillati</taxon>
        <taxon>Actinomycetota</taxon>
        <taxon>Actinomycetes</taxon>
        <taxon>Streptosporangiales</taxon>
        <taxon>Streptosporangiaceae</taxon>
        <taxon>Thermocatellispora</taxon>
    </lineage>
</organism>
<dbReference type="Proteomes" id="UP000578449">
    <property type="component" value="Unassembled WGS sequence"/>
</dbReference>
<gene>
    <name evidence="4" type="ORF">HNP84_002181</name>
</gene>
<dbReference type="EMBL" id="JACHGN010000004">
    <property type="protein sequence ID" value="MBB5132465.1"/>
    <property type="molecule type" value="Genomic_DNA"/>
</dbReference>
<dbReference type="Gene3D" id="1.20.200.10">
    <property type="entry name" value="Fumarase/aspartase (Central domain)"/>
    <property type="match status" value="1"/>
</dbReference>
<dbReference type="GO" id="GO:0047472">
    <property type="term" value="F:3-carboxy-cis,cis-muconate cycloisomerase activity"/>
    <property type="evidence" value="ECO:0007669"/>
    <property type="project" value="UniProtKB-EC"/>
</dbReference>
<dbReference type="InterPro" id="IPR012789">
    <property type="entry name" value="Protocat_PcaB-like"/>
</dbReference>
<dbReference type="Pfam" id="PF00206">
    <property type="entry name" value="Lyase_1"/>
    <property type="match status" value="1"/>
</dbReference>
<evidence type="ECO:0000256" key="1">
    <source>
        <dbReference type="ARBA" id="ARBA00023239"/>
    </source>
</evidence>
<dbReference type="SUPFAM" id="SSF48557">
    <property type="entry name" value="L-aspartase-like"/>
    <property type="match status" value="1"/>
</dbReference>
<dbReference type="Pfam" id="PF10397">
    <property type="entry name" value="ADSL_C"/>
    <property type="match status" value="1"/>
</dbReference>
<dbReference type="AlphaFoldDB" id="A0A840P8Z7"/>
<keyword evidence="1" id="KW-0456">Lyase</keyword>
<reference evidence="4 5" key="1">
    <citation type="submission" date="2020-08" db="EMBL/GenBank/DDBJ databases">
        <title>Genomic Encyclopedia of Type Strains, Phase IV (KMG-IV): sequencing the most valuable type-strain genomes for metagenomic binning, comparative biology and taxonomic classification.</title>
        <authorList>
            <person name="Goeker M."/>
        </authorList>
    </citation>
    <scope>NUCLEOTIDE SEQUENCE [LARGE SCALE GENOMIC DNA]</scope>
    <source>
        <strain evidence="4 5">DSM 45615</strain>
    </source>
</reference>
<sequence length="440" mass="45464">MLMDLFSGTFARGSTAPEVSAAGWLAAMLDVEAALAVAQAGLGLMPPEAAAAIEDACAPERYDVGKLAELAGPAGNPVIPLVAALREQVPPEHRKHVHRGATSQDVNDTAAMLVARRALAPLIADLDAIRDACAALADAHRRTVMAGRTVGQQAVPVTFGLKAAGWLTALGRDRAALVGLRLPVQYGGAAGTLSALGGRGHEVIPRLAAELDLEEPVLPWHTDRTPVAELACALGMTCGTLAKIATDVKLLAQTEVAEAAEPAAPGRGASSAMPHKRNPVGAMSALACAQRVPGLVASVLDGMAQEHERAAGPWQAEWETLGDLLRLTGSAASWMREVLEGLRVDPERMRANLELTGGLPMAEHVVAALGGGPDARRTVDAACAAAVERGVPLREALIEENVALTPEEIDAALDPAGYLGSAEVFIDRALAAHHHDATGA</sequence>
<evidence type="ECO:0000313" key="5">
    <source>
        <dbReference type="Proteomes" id="UP000578449"/>
    </source>
</evidence>
<dbReference type="PRINTS" id="PR00145">
    <property type="entry name" value="ARGSUCLYASE"/>
</dbReference>
<evidence type="ECO:0000313" key="4">
    <source>
        <dbReference type="EMBL" id="MBB5132465.1"/>
    </source>
</evidence>
<dbReference type="EC" id="5.5.1.2" evidence="4"/>
<dbReference type="InterPro" id="IPR019468">
    <property type="entry name" value="AdenyloSucc_lyase_C"/>
</dbReference>
<name>A0A840P8Z7_9ACTN</name>
<comment type="similarity">
    <text evidence="2">Belongs to the class-II fumarase/aspartase family.</text>
</comment>
<dbReference type="InterPro" id="IPR000362">
    <property type="entry name" value="Fumarate_lyase_fam"/>
</dbReference>
<keyword evidence="4" id="KW-0413">Isomerase</keyword>
<keyword evidence="5" id="KW-1185">Reference proteome</keyword>
<comment type="caution">
    <text evidence="4">The sequence shown here is derived from an EMBL/GenBank/DDBJ whole genome shotgun (WGS) entry which is preliminary data.</text>
</comment>
<dbReference type="NCBIfam" id="TIGR02426">
    <property type="entry name" value="protocat_pcaB"/>
    <property type="match status" value="1"/>
</dbReference>
<dbReference type="InterPro" id="IPR008948">
    <property type="entry name" value="L-Aspartase-like"/>
</dbReference>
<dbReference type="GO" id="GO:0019619">
    <property type="term" value="P:3,4-dihydroxybenzoate catabolic process"/>
    <property type="evidence" value="ECO:0007669"/>
    <property type="project" value="InterPro"/>
</dbReference>
<dbReference type="GO" id="GO:0016829">
    <property type="term" value="F:lyase activity"/>
    <property type="evidence" value="ECO:0007669"/>
    <property type="project" value="UniProtKB-KW"/>
</dbReference>
<dbReference type="SMART" id="SM00998">
    <property type="entry name" value="ADSL_C"/>
    <property type="match status" value="1"/>
</dbReference>
<evidence type="ECO:0000256" key="2">
    <source>
        <dbReference type="ARBA" id="ARBA00034772"/>
    </source>
</evidence>